<dbReference type="EMBL" id="CM029051">
    <property type="protein sequence ID" value="KAG2563252.1"/>
    <property type="molecule type" value="Genomic_DNA"/>
</dbReference>
<dbReference type="Proteomes" id="UP000823388">
    <property type="component" value="Chromosome 8K"/>
</dbReference>
<reference evidence="2" key="1">
    <citation type="submission" date="2020-05" db="EMBL/GenBank/DDBJ databases">
        <title>WGS assembly of Panicum virgatum.</title>
        <authorList>
            <person name="Lovell J.T."/>
            <person name="Jenkins J."/>
            <person name="Shu S."/>
            <person name="Juenger T.E."/>
            <person name="Schmutz J."/>
        </authorList>
    </citation>
    <scope>NUCLEOTIDE SEQUENCE</scope>
    <source>
        <strain evidence="2">AP13</strain>
    </source>
</reference>
<organism evidence="2 3">
    <name type="scientific">Panicum virgatum</name>
    <name type="common">Blackwell switchgrass</name>
    <dbReference type="NCBI Taxonomy" id="38727"/>
    <lineage>
        <taxon>Eukaryota</taxon>
        <taxon>Viridiplantae</taxon>
        <taxon>Streptophyta</taxon>
        <taxon>Embryophyta</taxon>
        <taxon>Tracheophyta</taxon>
        <taxon>Spermatophyta</taxon>
        <taxon>Magnoliopsida</taxon>
        <taxon>Liliopsida</taxon>
        <taxon>Poales</taxon>
        <taxon>Poaceae</taxon>
        <taxon>PACMAD clade</taxon>
        <taxon>Panicoideae</taxon>
        <taxon>Panicodae</taxon>
        <taxon>Paniceae</taxon>
        <taxon>Panicinae</taxon>
        <taxon>Panicum</taxon>
        <taxon>Panicum sect. Hiantes</taxon>
    </lineage>
</organism>
<comment type="caution">
    <text evidence="2">The sequence shown here is derived from an EMBL/GenBank/DDBJ whole genome shotgun (WGS) entry which is preliminary data.</text>
</comment>
<protein>
    <submittedName>
        <fullName evidence="2">Uncharacterized protein</fullName>
    </submittedName>
</protein>
<evidence type="ECO:0000313" key="3">
    <source>
        <dbReference type="Proteomes" id="UP000823388"/>
    </source>
</evidence>
<keyword evidence="3" id="KW-1185">Reference proteome</keyword>
<feature type="region of interest" description="Disordered" evidence="1">
    <location>
        <begin position="21"/>
        <end position="66"/>
    </location>
</feature>
<sequence length="184" mass="20109">MARAGPYPKATLPVHAACQPNPLFFTNRPDPTRAAQPAQTPPPASSSRPDSPARLPRTTASPARCAPHLLTRSLPLMIWTPTAAFPSHHYSSLTRGRRRADPPRLLYPVAACLSRCPACARVTTCSACPRPTTRERNYSRPRLQMRGGDAPDARHVAPTANCHPRDNPRRLCRCEAQAEAPSLL</sequence>
<feature type="compositionally biased region" description="Low complexity" evidence="1">
    <location>
        <begin position="45"/>
        <end position="57"/>
    </location>
</feature>
<evidence type="ECO:0000256" key="1">
    <source>
        <dbReference type="SAM" id="MobiDB-lite"/>
    </source>
</evidence>
<accession>A0A8T0PSG9</accession>
<evidence type="ECO:0000313" key="2">
    <source>
        <dbReference type="EMBL" id="KAG2563252.1"/>
    </source>
</evidence>
<gene>
    <name evidence="2" type="ORF">PVAP13_8KG368302</name>
</gene>
<dbReference type="AlphaFoldDB" id="A0A8T0PSG9"/>
<proteinExistence type="predicted"/>
<name>A0A8T0PSG9_PANVG</name>